<reference evidence="3" key="2">
    <citation type="submission" date="2019-10" db="EMBL/GenBank/DDBJ databases">
        <authorList>
            <consortium name="NCBI Genome Project"/>
        </authorList>
    </citation>
    <scope>NUCLEOTIDE SEQUENCE</scope>
    <source>
        <strain evidence="3">NI907</strain>
    </source>
</reference>
<evidence type="ECO:0000256" key="1">
    <source>
        <dbReference type="SAM" id="MobiDB-lite"/>
    </source>
</evidence>
<organism evidence="2 3">
    <name type="scientific">Pyricularia grisea</name>
    <name type="common">Crabgrass-specific blast fungus</name>
    <name type="synonym">Magnaporthe grisea</name>
    <dbReference type="NCBI Taxonomy" id="148305"/>
    <lineage>
        <taxon>Eukaryota</taxon>
        <taxon>Fungi</taxon>
        <taxon>Dikarya</taxon>
        <taxon>Ascomycota</taxon>
        <taxon>Pezizomycotina</taxon>
        <taxon>Sordariomycetes</taxon>
        <taxon>Sordariomycetidae</taxon>
        <taxon>Magnaporthales</taxon>
        <taxon>Pyriculariaceae</taxon>
        <taxon>Pyricularia</taxon>
    </lineage>
</organism>
<evidence type="ECO:0000313" key="3">
    <source>
        <dbReference type="RefSeq" id="XP_030983890.1"/>
    </source>
</evidence>
<proteinExistence type="predicted"/>
<dbReference type="RefSeq" id="XP_030983890.1">
    <property type="nucleotide sequence ID" value="XM_031123024.1"/>
</dbReference>
<dbReference type="KEGG" id="pgri:PgNI_02968"/>
<reference evidence="3" key="3">
    <citation type="submission" date="2025-08" db="UniProtKB">
        <authorList>
            <consortium name="RefSeq"/>
        </authorList>
    </citation>
    <scope>IDENTIFICATION</scope>
    <source>
        <strain evidence="3">NI907</strain>
    </source>
</reference>
<dbReference type="Proteomes" id="UP000515153">
    <property type="component" value="Unplaced"/>
</dbReference>
<feature type="compositionally biased region" description="Basic and acidic residues" evidence="1">
    <location>
        <begin position="71"/>
        <end position="80"/>
    </location>
</feature>
<feature type="region of interest" description="Disordered" evidence="1">
    <location>
        <begin position="42"/>
        <end position="88"/>
    </location>
</feature>
<protein>
    <submittedName>
        <fullName evidence="3">Uncharacterized protein</fullName>
    </submittedName>
</protein>
<dbReference type="GeneID" id="41957935"/>
<name>A0A6P8B9L0_PYRGI</name>
<accession>A0A6P8B9L0</accession>
<dbReference type="AlphaFoldDB" id="A0A6P8B9L0"/>
<evidence type="ECO:0000313" key="2">
    <source>
        <dbReference type="Proteomes" id="UP000515153"/>
    </source>
</evidence>
<dbReference type="OrthoDB" id="10415087at2759"/>
<reference evidence="3" key="1">
    <citation type="journal article" date="2019" name="Mol. Biol. Evol.">
        <title>Blast fungal genomes show frequent chromosomal changes, gene gains and losses, and effector gene turnover.</title>
        <authorList>
            <person name="Gomez Luciano L.B."/>
            <person name="Jason Tsai I."/>
            <person name="Chuma I."/>
            <person name="Tosa Y."/>
            <person name="Chen Y.H."/>
            <person name="Li J.Y."/>
            <person name="Li M.Y."/>
            <person name="Jade Lu M.Y."/>
            <person name="Nakayashiki H."/>
            <person name="Li W.H."/>
        </authorList>
    </citation>
    <scope>NUCLEOTIDE SEQUENCE</scope>
    <source>
        <strain evidence="3">NI907</strain>
    </source>
</reference>
<keyword evidence="2" id="KW-1185">Reference proteome</keyword>
<sequence length="88" mass="9911">MGCCCSKPLDKGKGKAEGIVLEKRIPYDPSSDSDVMPAKEYWPAAGEAGPSDWRDRRRQGKRQVIDQANRAIDRRNRDLLGRNTDSSY</sequence>
<gene>
    <name evidence="3" type="ORF">PgNI_02968</name>
</gene>